<feature type="region of interest" description="Disordered" evidence="4">
    <location>
        <begin position="1595"/>
        <end position="1626"/>
    </location>
</feature>
<reference evidence="6" key="1">
    <citation type="journal article" date="2020" name="bioRxiv">
        <title>Comparative genomics of Chlamydomonas.</title>
        <authorList>
            <person name="Craig R.J."/>
            <person name="Hasan A.R."/>
            <person name="Ness R.W."/>
            <person name="Keightley P.D."/>
        </authorList>
    </citation>
    <scope>NUCLEOTIDE SEQUENCE</scope>
    <source>
        <strain evidence="6">CCAP 11/70</strain>
    </source>
</reference>
<dbReference type="OrthoDB" id="534632at2759"/>
<dbReference type="InterPro" id="IPR011333">
    <property type="entry name" value="SKP1/BTB/POZ_sf"/>
</dbReference>
<dbReference type="GO" id="GO:0005737">
    <property type="term" value="C:cytoplasm"/>
    <property type="evidence" value="ECO:0007669"/>
    <property type="project" value="TreeGrafter"/>
</dbReference>
<organism evidence="6 7">
    <name type="scientific">Edaphochlamys debaryana</name>
    <dbReference type="NCBI Taxonomy" id="47281"/>
    <lineage>
        <taxon>Eukaryota</taxon>
        <taxon>Viridiplantae</taxon>
        <taxon>Chlorophyta</taxon>
        <taxon>core chlorophytes</taxon>
        <taxon>Chlorophyceae</taxon>
        <taxon>CS clade</taxon>
        <taxon>Chlamydomonadales</taxon>
        <taxon>Chlamydomonadales incertae sedis</taxon>
        <taxon>Edaphochlamys</taxon>
    </lineage>
</organism>
<dbReference type="Proteomes" id="UP000612055">
    <property type="component" value="Unassembled WGS sequence"/>
</dbReference>
<feature type="compositionally biased region" description="Pro residues" evidence="4">
    <location>
        <begin position="1607"/>
        <end position="1622"/>
    </location>
</feature>
<keyword evidence="7" id="KW-1185">Reference proteome</keyword>
<dbReference type="Gene3D" id="3.30.710.10">
    <property type="entry name" value="Potassium Channel Kv1.1, Chain A"/>
    <property type="match status" value="2"/>
</dbReference>
<dbReference type="Pfam" id="PF00651">
    <property type="entry name" value="BTB"/>
    <property type="match status" value="2"/>
</dbReference>
<dbReference type="SUPFAM" id="SSF101898">
    <property type="entry name" value="NHL repeat"/>
    <property type="match status" value="1"/>
</dbReference>
<dbReference type="SUPFAM" id="SSF63825">
    <property type="entry name" value="YWTD domain"/>
    <property type="match status" value="1"/>
</dbReference>
<feature type="domain" description="BTB" evidence="5">
    <location>
        <begin position="452"/>
        <end position="514"/>
    </location>
</feature>
<protein>
    <recommendedName>
        <fullName evidence="5">BTB domain-containing protein</fullName>
    </recommendedName>
</protein>
<keyword evidence="3" id="KW-0040">ANK repeat</keyword>
<accession>A0A835Y3E4</accession>
<proteinExistence type="predicted"/>
<feature type="region of interest" description="Disordered" evidence="4">
    <location>
        <begin position="307"/>
        <end position="446"/>
    </location>
</feature>
<dbReference type="InterPro" id="IPR044515">
    <property type="entry name" value="ABTB1"/>
</dbReference>
<feature type="domain" description="BTB" evidence="5">
    <location>
        <begin position="915"/>
        <end position="977"/>
    </location>
</feature>
<evidence type="ECO:0000256" key="2">
    <source>
        <dbReference type="ARBA" id="ARBA00022737"/>
    </source>
</evidence>
<dbReference type="PANTHER" id="PTHR46231:SF1">
    <property type="entry name" value="ANKYRIN REPEAT AND BTB_POZ DOMAIN-CONTAINING PROTEIN 1"/>
    <property type="match status" value="1"/>
</dbReference>
<evidence type="ECO:0000256" key="4">
    <source>
        <dbReference type="SAM" id="MobiDB-lite"/>
    </source>
</evidence>
<comment type="caution">
    <text evidence="6">The sequence shown here is derived from an EMBL/GenBank/DDBJ whole genome shotgun (WGS) entry which is preliminary data.</text>
</comment>
<keyword evidence="2" id="KW-0677">Repeat</keyword>
<feature type="region of interest" description="Disordered" evidence="4">
    <location>
        <begin position="877"/>
        <end position="914"/>
    </location>
</feature>
<dbReference type="CDD" id="cd18186">
    <property type="entry name" value="BTB_POZ_ZBTB_KLHL-like"/>
    <property type="match status" value="2"/>
</dbReference>
<dbReference type="GO" id="GO:0000151">
    <property type="term" value="C:ubiquitin ligase complex"/>
    <property type="evidence" value="ECO:0007669"/>
    <property type="project" value="TreeGrafter"/>
</dbReference>
<dbReference type="InterPro" id="IPR011042">
    <property type="entry name" value="6-blade_b-propeller_TolB-like"/>
</dbReference>
<dbReference type="EMBL" id="JAEHOE010000038">
    <property type="protein sequence ID" value="KAG2493401.1"/>
    <property type="molecule type" value="Genomic_DNA"/>
</dbReference>
<feature type="compositionally biased region" description="Low complexity" evidence="4">
    <location>
        <begin position="376"/>
        <end position="412"/>
    </location>
</feature>
<evidence type="ECO:0000256" key="3">
    <source>
        <dbReference type="ARBA" id="ARBA00023043"/>
    </source>
</evidence>
<dbReference type="InterPro" id="IPR000210">
    <property type="entry name" value="BTB/POZ_dom"/>
</dbReference>
<dbReference type="PANTHER" id="PTHR46231">
    <property type="entry name" value="ANKYRIN REPEAT AND BTB/POZ DOMAIN-CONTAINING PROTEIN 1"/>
    <property type="match status" value="1"/>
</dbReference>
<evidence type="ECO:0000256" key="1">
    <source>
        <dbReference type="ARBA" id="ARBA00004906"/>
    </source>
</evidence>
<comment type="pathway">
    <text evidence="1">Protein modification; protein ubiquitination.</text>
</comment>
<evidence type="ECO:0000259" key="5">
    <source>
        <dbReference type="PROSITE" id="PS50097"/>
    </source>
</evidence>
<sequence>MAPTARQVSLGQDGTHNVEDLVVRPRPGGGPDQVLVFTSKADGGVLEEEHHYLHEGGVHELLGAGGDGGGDPKPGPQLAPVGWLWMSSMHATYDPATRAVFFLSSAATAICMLDTSNTVRAVAGSAEAAGSADGVGRAARFNRITSLAADGRGGVWVADCDRIRRLDTRSGEVTTVAGARSRYVGWSKLAFHPGTGTLWAATRDTLCRVRTEGGGGGAQLEVVAGDWGARGHTDGSGTAESFGDIGALLPVSGGRLLIADGADLRCMHAGGAVTTLLRGCFNASGVMQMVLLPDGVLATITHDHTMEPISSGDWEPLAQPPMPPAASGPAEGAGGSAGGSTEAASMITTDGRPFLPPAASAQGQALQRQEKAATIGVGPAAGSSGAEAPQVSRAEAAAQGAGSSASGVASVATPVPRPSTVSMDRPLRLPAPSVAETGAGGSTGGDASVASGVVTVRVGDRAFRAHRSVLSASSEYFAKLLAPGGGFEESGAAEVSLPDADPAAFSILLSYMLTCTSLGTSRAAPLLRAVPTELLRPTAALAGRLRLSGPEAAQLAASVQAAPSSAPALTSRVLSLGRGRTQNAELLVMRPRAGGRPDQVLVFTREGGIQELEAVPSRRGDFKLGRKLASCEGTTSKEVRPTYDPVTSAVYFASSSTCISKLVSQDAVSPVAGSAQAAGSADGVGRAARFSRITSLSADGRGGVWVADTYRIRRLDTRSGEVTTLAGEMQAWSALAFDPTAGTLWAATLTAVCRVYTEGGGRVQLVAGDWAQAGAVDGREPRARFKEITALLPVSRGRLLIADGPHLRCMDAGGAVTTLLRGCLPQSEAGVQREALLPNGDLVTWQSKGRDAVRQWVPLPGGGLAAADGDGSLLLISRGEPTPPTQQRGTAATARPPNLPAAAEGAGGGASATSTDVTVRVGDRAFPAHRSVLAAGSEYFAWVLAPDGGLMENGPVEVALPDADPAAFQPLLLYMYNETFHGQPAAASQLLQNVASCAELSPDPPELLRPTAALAGRLLMGGAVAALTERLAAAATPASVLSDLAWADDHGLTDLVERLWRGGALATLQKERAAAATPATVLADLAWAKANGLPELAERLRKGSAMAALQRVAAATPATVLADLAWAKANGFSELAERLQKGDAMAALVEQRAAAARPATVLADLAWAKANGLPELAERLRKGGAMAALQRVAAATPATVLADLAWAKANGFSELAERLQKGDAMAALVEQRAAAARPATVLADLAWAKANGLPELAERLRKGGAMAALQRVAAATPATVLADLAWAKANGFSELAERLQKGDAMAALVEQRAAAARPATVLADLAWAKANGLPELAERLRKGGAMAALLEQRAAAATPATVLRDLAWAKANGFSELAERLRKGGAMAAALEQRAATAKPASVLSDLAYADSHGMTELAERLRAAARKRKALESSSLEELGQQRPQLQAAPALLHQTPVEAVAPTAAPTVAPAAAPPAAPVVAPTAAAAEAPAPSAAVVVAEAPSPAPAPAPAVAPITAAAAVAPAPVAPAVVAPSLAPAPAPAVAPITAAADEARGAATAETMDADPAVGPLVLQAPPLERGGLEWLPPRPAKVALTADGRGPGGSSPPAPLPAAAPPAPGAPSAATALAAVGPAGPEYLRALAAESGVDVQLMAQAVGWTPDMDAETVLASWERFLLARLESEGQG</sequence>
<dbReference type="SUPFAM" id="SSF54695">
    <property type="entry name" value="POZ domain"/>
    <property type="match status" value="2"/>
</dbReference>
<dbReference type="SMART" id="SM00225">
    <property type="entry name" value="BTB"/>
    <property type="match status" value="2"/>
</dbReference>
<dbReference type="Gene3D" id="2.120.10.30">
    <property type="entry name" value="TolB, C-terminal domain"/>
    <property type="match status" value="2"/>
</dbReference>
<evidence type="ECO:0000313" key="6">
    <source>
        <dbReference type="EMBL" id="KAG2493401.1"/>
    </source>
</evidence>
<name>A0A835Y3E4_9CHLO</name>
<gene>
    <name evidence="6" type="ORF">HYH03_008528</name>
</gene>
<dbReference type="PROSITE" id="PS50097">
    <property type="entry name" value="BTB"/>
    <property type="match status" value="2"/>
</dbReference>
<evidence type="ECO:0000313" key="7">
    <source>
        <dbReference type="Proteomes" id="UP000612055"/>
    </source>
</evidence>